<comment type="caution">
    <text evidence="9">The sequence shown here is derived from an EMBL/GenBank/DDBJ whole genome shotgun (WGS) entry which is preliminary data.</text>
</comment>
<feature type="transmembrane region" description="Helical" evidence="7">
    <location>
        <begin position="205"/>
        <end position="224"/>
    </location>
</feature>
<feature type="transmembrane region" description="Helical" evidence="7">
    <location>
        <begin position="485"/>
        <end position="503"/>
    </location>
</feature>
<keyword evidence="3" id="KW-1003">Cell membrane</keyword>
<gene>
    <name evidence="9" type="ORF">LMG27198_46460</name>
</gene>
<feature type="domain" description="Major facilitator superfamily (MFS) profile" evidence="8">
    <location>
        <begin position="16"/>
        <end position="508"/>
    </location>
</feature>
<evidence type="ECO:0000313" key="9">
    <source>
        <dbReference type="EMBL" id="GLI95654.1"/>
    </source>
</evidence>
<evidence type="ECO:0000256" key="6">
    <source>
        <dbReference type="ARBA" id="ARBA00023136"/>
    </source>
</evidence>
<feature type="transmembrane region" description="Helical" evidence="7">
    <location>
        <begin position="365"/>
        <end position="391"/>
    </location>
</feature>
<feature type="transmembrane region" description="Helical" evidence="7">
    <location>
        <begin position="307"/>
        <end position="326"/>
    </location>
</feature>
<dbReference type="InterPro" id="IPR011701">
    <property type="entry name" value="MFS"/>
</dbReference>
<feature type="transmembrane region" description="Helical" evidence="7">
    <location>
        <begin position="274"/>
        <end position="295"/>
    </location>
</feature>
<evidence type="ECO:0000256" key="2">
    <source>
        <dbReference type="ARBA" id="ARBA00022448"/>
    </source>
</evidence>
<keyword evidence="10" id="KW-1185">Reference proteome</keyword>
<evidence type="ECO:0000313" key="10">
    <source>
        <dbReference type="Proteomes" id="UP001144323"/>
    </source>
</evidence>
<evidence type="ECO:0000256" key="7">
    <source>
        <dbReference type="SAM" id="Phobius"/>
    </source>
</evidence>
<protein>
    <submittedName>
        <fullName evidence="9">MFS transporter</fullName>
    </submittedName>
</protein>
<dbReference type="GO" id="GO:0022857">
    <property type="term" value="F:transmembrane transporter activity"/>
    <property type="evidence" value="ECO:0007669"/>
    <property type="project" value="InterPro"/>
</dbReference>
<feature type="transmembrane region" description="Helical" evidence="7">
    <location>
        <begin position="142"/>
        <end position="165"/>
    </location>
</feature>
<reference evidence="9" key="1">
    <citation type="journal article" date="2023" name="Int. J. Syst. Evol. Microbiol.">
        <title>Methylocystis iwaonis sp. nov., a type II methane-oxidizing bacterium from surface soil of a rice paddy field in Japan, and emended description of the genus Methylocystis (ex Whittenbury et al. 1970) Bowman et al. 1993.</title>
        <authorList>
            <person name="Kaise H."/>
            <person name="Sawadogo J.B."/>
            <person name="Alam M.S."/>
            <person name="Ueno C."/>
            <person name="Dianou D."/>
            <person name="Shinjo R."/>
            <person name="Asakawa S."/>
        </authorList>
    </citation>
    <scope>NUCLEOTIDE SEQUENCE</scope>
    <source>
        <strain evidence="9">LMG27198</strain>
    </source>
</reference>
<dbReference type="InterPro" id="IPR020846">
    <property type="entry name" value="MFS_dom"/>
</dbReference>
<evidence type="ECO:0000256" key="4">
    <source>
        <dbReference type="ARBA" id="ARBA00022692"/>
    </source>
</evidence>
<feature type="transmembrane region" description="Helical" evidence="7">
    <location>
        <begin position="171"/>
        <end position="193"/>
    </location>
</feature>
<dbReference type="InterPro" id="IPR004638">
    <property type="entry name" value="EmrB-like"/>
</dbReference>
<dbReference type="GO" id="GO:0005886">
    <property type="term" value="C:plasma membrane"/>
    <property type="evidence" value="ECO:0007669"/>
    <property type="project" value="UniProtKB-SubCell"/>
</dbReference>
<name>A0A9W6GZ59_9HYPH</name>
<keyword evidence="4 7" id="KW-0812">Transmembrane</keyword>
<sequence>MFVDKRPLRGWRLWLFTATLALGTVVVLSKVPGYTITVPYVAGSLGGVTPSFGTWGTTDHMVGLALGLPFARWFSGRFGDYRVYIVAFLLYACAAWVCAASETLWTFLPGRIALGFAGGVTLPLAQSLALREFPERRRTWAVGLWGVLSMTPLTIGVFFGGWYAEFLSWRWVFYTDVVVGALVAALVGALLYGRGFNVRIVRFDFVGVALLTVIVYSAQTIFNMGNDFDWFASPILVTALIVVEIAVPAFVIWELGERNPVLDLRLFGHRNYAIATFCSVFGFLIIQGLLSVFVFQLQLLMGYTSSLAGMVYLLMFVVAGPAVAILHELNKTVDVRLISFFDFVGLAGTLTWLGLFDRLAWFDQLIWPMLFFGFFIALFFAPLASLAMHGLSGAKLIRAAEELALLRTVAGSYGISLLAVVQFRRLPFYQLDLADHLGGRRFASLDPFAQTTAKIEAAGLNSSTAMRRLANLIREQSALLALNDVFLVGAVVFVLLAVLLWFAHPTMIAFWRRGEAAHLCAEELMESP</sequence>
<keyword evidence="5 7" id="KW-1133">Transmembrane helix</keyword>
<feature type="transmembrane region" description="Helical" evidence="7">
    <location>
        <begin position="112"/>
        <end position="130"/>
    </location>
</feature>
<keyword evidence="2" id="KW-0813">Transport</keyword>
<dbReference type="EMBL" id="BSEC01000004">
    <property type="protein sequence ID" value="GLI95654.1"/>
    <property type="molecule type" value="Genomic_DNA"/>
</dbReference>
<dbReference type="PROSITE" id="PS50850">
    <property type="entry name" value="MFS"/>
    <property type="match status" value="1"/>
</dbReference>
<dbReference type="NCBIfam" id="TIGR00711">
    <property type="entry name" value="efflux_EmrB"/>
    <property type="match status" value="1"/>
</dbReference>
<keyword evidence="6 7" id="KW-0472">Membrane</keyword>
<accession>A0A9W6GZ59</accession>
<dbReference type="Gene3D" id="1.20.1720.10">
    <property type="entry name" value="Multidrug resistance protein D"/>
    <property type="match status" value="1"/>
</dbReference>
<feature type="transmembrane region" description="Helical" evidence="7">
    <location>
        <begin position="230"/>
        <end position="253"/>
    </location>
</feature>
<dbReference type="Pfam" id="PF07690">
    <property type="entry name" value="MFS_1"/>
    <property type="match status" value="1"/>
</dbReference>
<feature type="transmembrane region" description="Helical" evidence="7">
    <location>
        <begin position="53"/>
        <end position="71"/>
    </location>
</feature>
<evidence type="ECO:0000256" key="1">
    <source>
        <dbReference type="ARBA" id="ARBA00004651"/>
    </source>
</evidence>
<dbReference type="Proteomes" id="UP001144323">
    <property type="component" value="Unassembled WGS sequence"/>
</dbReference>
<evidence type="ECO:0000256" key="5">
    <source>
        <dbReference type="ARBA" id="ARBA00022989"/>
    </source>
</evidence>
<comment type="subcellular location">
    <subcellularLocation>
        <location evidence="1">Cell membrane</location>
        <topology evidence="1">Multi-pass membrane protein</topology>
    </subcellularLocation>
</comment>
<evidence type="ECO:0000256" key="3">
    <source>
        <dbReference type="ARBA" id="ARBA00022475"/>
    </source>
</evidence>
<dbReference type="PANTHER" id="PTHR23501:SF174">
    <property type="entry name" value="MULTIDRUG EXPORT PROTEIN EMRB-RELATED"/>
    <property type="match status" value="1"/>
</dbReference>
<dbReference type="PANTHER" id="PTHR23501">
    <property type="entry name" value="MAJOR FACILITATOR SUPERFAMILY"/>
    <property type="match status" value="1"/>
</dbReference>
<dbReference type="InterPro" id="IPR036259">
    <property type="entry name" value="MFS_trans_sf"/>
</dbReference>
<proteinExistence type="predicted"/>
<dbReference type="RefSeq" id="WP_281806539.1">
    <property type="nucleotide sequence ID" value="NZ_BSEC01000004.1"/>
</dbReference>
<dbReference type="SUPFAM" id="SSF103473">
    <property type="entry name" value="MFS general substrate transporter"/>
    <property type="match status" value="1"/>
</dbReference>
<evidence type="ECO:0000259" key="8">
    <source>
        <dbReference type="PROSITE" id="PS50850"/>
    </source>
</evidence>
<organism evidence="9 10">
    <name type="scientific">Methylocystis echinoides</name>
    <dbReference type="NCBI Taxonomy" id="29468"/>
    <lineage>
        <taxon>Bacteria</taxon>
        <taxon>Pseudomonadati</taxon>
        <taxon>Pseudomonadota</taxon>
        <taxon>Alphaproteobacteria</taxon>
        <taxon>Hyphomicrobiales</taxon>
        <taxon>Methylocystaceae</taxon>
        <taxon>Methylocystis</taxon>
    </lineage>
</organism>
<feature type="transmembrane region" description="Helical" evidence="7">
    <location>
        <begin position="333"/>
        <end position="353"/>
    </location>
</feature>
<feature type="transmembrane region" description="Helical" evidence="7">
    <location>
        <begin position="83"/>
        <end position="106"/>
    </location>
</feature>
<dbReference type="AlphaFoldDB" id="A0A9W6GZ59"/>